<evidence type="ECO:0000259" key="7">
    <source>
        <dbReference type="Pfam" id="PF00580"/>
    </source>
</evidence>
<dbReference type="EMBL" id="UGNW01000001">
    <property type="protein sequence ID" value="STX31965.1"/>
    <property type="molecule type" value="Genomic_DNA"/>
</dbReference>
<keyword evidence="3" id="KW-0347">Helicase</keyword>
<accession>A0A378IB21</accession>
<evidence type="ECO:0000256" key="6">
    <source>
        <dbReference type="SAM" id="MobiDB-lite"/>
    </source>
</evidence>
<name>A0A378IB21_9GAMM</name>
<dbReference type="PANTHER" id="PTHR11070:SF2">
    <property type="entry name" value="ATP-DEPENDENT DNA HELICASE SRS2"/>
    <property type="match status" value="1"/>
</dbReference>
<evidence type="ECO:0000256" key="4">
    <source>
        <dbReference type="ARBA" id="ARBA00022840"/>
    </source>
</evidence>
<dbReference type="GO" id="GO:0005524">
    <property type="term" value="F:ATP binding"/>
    <property type="evidence" value="ECO:0007669"/>
    <property type="project" value="UniProtKB-KW"/>
</dbReference>
<dbReference type="RefSeq" id="WP_115317026.1">
    <property type="nucleotide sequence ID" value="NZ_UGNW01000001.1"/>
</dbReference>
<evidence type="ECO:0000256" key="5">
    <source>
        <dbReference type="ARBA" id="ARBA00034923"/>
    </source>
</evidence>
<dbReference type="Gene3D" id="3.40.50.300">
    <property type="entry name" value="P-loop containing nucleotide triphosphate hydrolases"/>
    <property type="match status" value="1"/>
</dbReference>
<protein>
    <recommendedName>
        <fullName evidence="5">DNA 3'-5' helicase II</fullName>
    </recommendedName>
</protein>
<sequence>MPRNRSKGLFWRRALIDRKVFDRYSKDEKKIIEAVKALLNNGTHGTNYEKLRDDLASARLNDADRILLTNYELDGQNNLLVIDAAEWHEYKKSPAYNDKNGVKNYLVKNKESIEKRIREMMAEEAAAAQSPKPPAGKPEPVILDYYNQQFIRLNLSQQSVLQSGLPLVVSGAPGSGKSCVAISMLRQLAAQLPEGSEEKILYLTESPRLLKEMQAIWGSLELPPDMQRRVEFKTYAMQAAESRAEYVKDRTVCTKLEFEHWFKKYVSDRRNELKPSMANTKGKKGKTQDDPFLKLDGFLKNQQTIYQEFRLLSGYKKKEYIKLGKKQSIYKNEEDRLWIYRAYKAYLNHLDGSELVNFDFLDLKEEEKYHSVVVDEAQDLSRLPLKEILHLAKEKKVCYLMDTHQSLFDNKSKRPYLLGLMGANAKHIELPHSYRCPANVVHFANRVIRLKNWLVGGRADKLEQAEIIPSPEQEKIPGTVVWVDKEEEFERLKEAAKESDFAIITLPQYVEEARRKYGSALIFTPEQIKGLEYKKVLLYRMLDDELCYEANKKINGLSDEELNCLTNRAKEGCEEDQFGPPFNKFFTSCTRSTADLYIDQPEKHVTRNLTRFFKKGIKAAELPVQDKAPKTEAERLADWTQEARRQYEEGNTEIAENIFRQCLKDKIPQSDFESFLIAQKLVPEKIEAQARPEPEIKAEPKPEPNPAAEEQTSEACPKKKKKKRSRKKAAAEPRTTAALSLQPKAVNNEKKIVTQGPKPAKNSILNVSPLQQKIVDKLISVMEQGKIKEWQHYFQSKLSCPIMYQALIQGLTKQTHADNLVSFFRAWVSILQVEWDRFSTIITPELLALELTNNVLWYKGANLLYLFIVASAIVSERWDFFRSRIDKTLLHKQNTEGLTPFFILCLRKPYEDENLNNIWKDIIGFVTKEALHIKSTDGYSSGATPFYGLCSNTANIKIMDRYWAHFKPLITKELLYQKVTGTNTNHQGCSPLVRLCSSKEGLNLLDKHWDFFEFLLTDEIFRHSGNEKDASIFVHLVTKNKEGVELIKKRWPHFASLFLQEFQSPDNKISSDILFGLSSTREGIELLDQEWDFFRQFINKQSFMPRHNPVRPSSGYSCILHLVSGPDRREGIALLNKHWADFRPYLTEDHLSEHFLDNSVTALHYLCCHTNGIKTIASHWEDFAPLLTRKNLHMAEKGEGPCAGVGSLYWLFRINEGIDLIQSHWDFFQSFITAEVLQQTVTGECDDKGVCVLHSLFNKTAGLELLEQHWDFFEPLLREQNLLRTTTNSAGLSITPLDSLLATKQGRAMIQKHWAYFSRQLSPEGERDFFVWLCSTAEGHQLLKQDWDEYKHLFTKEELLRRTWCKQSNREVSLFERFLLLPGGMGLTQVNRTFLKELMGEKELDDLILLTHRQAYNKRPSIPQPSDAMNRSRFFANSDKDGRDDVLQVAHSCKK</sequence>
<dbReference type="InterPro" id="IPR027417">
    <property type="entry name" value="P-loop_NTPase"/>
</dbReference>
<keyword evidence="4" id="KW-0067">ATP-binding</keyword>
<evidence type="ECO:0000256" key="3">
    <source>
        <dbReference type="ARBA" id="ARBA00022806"/>
    </source>
</evidence>
<feature type="compositionally biased region" description="Basic and acidic residues" evidence="6">
    <location>
        <begin position="690"/>
        <end position="702"/>
    </location>
</feature>
<reference evidence="8 9" key="1">
    <citation type="submission" date="2018-06" db="EMBL/GenBank/DDBJ databases">
        <authorList>
            <consortium name="Pathogen Informatics"/>
            <person name="Doyle S."/>
        </authorList>
    </citation>
    <scope>NUCLEOTIDE SEQUENCE [LARGE SCALE GENOMIC DNA]</scope>
    <source>
        <strain evidence="8 9">NCTC12437</strain>
    </source>
</reference>
<dbReference type="GO" id="GO:0003677">
    <property type="term" value="F:DNA binding"/>
    <property type="evidence" value="ECO:0007669"/>
    <property type="project" value="InterPro"/>
</dbReference>
<feature type="domain" description="UvrD-like helicase ATP-binding" evidence="7">
    <location>
        <begin position="157"/>
        <end position="408"/>
    </location>
</feature>
<dbReference type="GO" id="GO:0000725">
    <property type="term" value="P:recombinational repair"/>
    <property type="evidence" value="ECO:0007669"/>
    <property type="project" value="TreeGrafter"/>
</dbReference>
<evidence type="ECO:0000256" key="2">
    <source>
        <dbReference type="ARBA" id="ARBA00022801"/>
    </source>
</evidence>
<dbReference type="InterPro" id="IPR000212">
    <property type="entry name" value="DNA_helicase_UvrD/REP"/>
</dbReference>
<dbReference type="InterPro" id="IPR014016">
    <property type="entry name" value="UvrD-like_ATP-bd"/>
</dbReference>
<keyword evidence="2" id="KW-0378">Hydrolase</keyword>
<dbReference type="Proteomes" id="UP000255066">
    <property type="component" value="Unassembled WGS sequence"/>
</dbReference>
<keyword evidence="1" id="KW-0547">Nucleotide-binding</keyword>
<dbReference type="GO" id="GO:0016787">
    <property type="term" value="F:hydrolase activity"/>
    <property type="evidence" value="ECO:0007669"/>
    <property type="project" value="UniProtKB-KW"/>
</dbReference>
<organism evidence="8 9">
    <name type="scientific">Legionella birminghamensis</name>
    <dbReference type="NCBI Taxonomy" id="28083"/>
    <lineage>
        <taxon>Bacteria</taxon>
        <taxon>Pseudomonadati</taxon>
        <taxon>Pseudomonadota</taxon>
        <taxon>Gammaproteobacteria</taxon>
        <taxon>Legionellales</taxon>
        <taxon>Legionellaceae</taxon>
        <taxon>Legionella</taxon>
    </lineage>
</organism>
<evidence type="ECO:0000313" key="8">
    <source>
        <dbReference type="EMBL" id="STX31965.1"/>
    </source>
</evidence>
<dbReference type="PANTHER" id="PTHR11070">
    <property type="entry name" value="UVRD / RECB / PCRA DNA HELICASE FAMILY MEMBER"/>
    <property type="match status" value="1"/>
</dbReference>
<evidence type="ECO:0000313" key="9">
    <source>
        <dbReference type="Proteomes" id="UP000255066"/>
    </source>
</evidence>
<dbReference type="SUPFAM" id="SSF52540">
    <property type="entry name" value="P-loop containing nucleoside triphosphate hydrolases"/>
    <property type="match status" value="1"/>
</dbReference>
<evidence type="ECO:0000256" key="1">
    <source>
        <dbReference type="ARBA" id="ARBA00022741"/>
    </source>
</evidence>
<feature type="region of interest" description="Disordered" evidence="6">
    <location>
        <begin position="690"/>
        <end position="742"/>
    </location>
</feature>
<dbReference type="STRING" id="28083.Lbir_1917"/>
<dbReference type="Pfam" id="PF00580">
    <property type="entry name" value="UvrD-helicase"/>
    <property type="match status" value="1"/>
</dbReference>
<gene>
    <name evidence="8" type="ORF">NCTC12437_01740</name>
</gene>
<dbReference type="GO" id="GO:0043138">
    <property type="term" value="F:3'-5' DNA helicase activity"/>
    <property type="evidence" value="ECO:0007669"/>
    <property type="project" value="TreeGrafter"/>
</dbReference>
<feature type="compositionally biased region" description="Basic residues" evidence="6">
    <location>
        <begin position="718"/>
        <end position="728"/>
    </location>
</feature>
<proteinExistence type="predicted"/>